<accession>A0A8A1MLJ4</accession>
<evidence type="ECO:0000313" key="1">
    <source>
        <dbReference type="EMBL" id="QSS66695.1"/>
    </source>
</evidence>
<reference evidence="1" key="1">
    <citation type="submission" date="2021-01" db="EMBL/GenBank/DDBJ databases">
        <title>Chromosome-level genome assembly of a human fungal pathogen reveals clustering of transcriptionally co-regulated genes.</title>
        <authorList>
            <person name="Voorhies M."/>
            <person name="Cohen S."/>
            <person name="Shea T.P."/>
            <person name="Petrus S."/>
            <person name="Munoz J.F."/>
            <person name="Poplawski S."/>
            <person name="Goldman W.E."/>
            <person name="Michael T."/>
            <person name="Cuomo C.A."/>
            <person name="Sil A."/>
            <person name="Beyhan S."/>
        </authorList>
    </citation>
    <scope>NUCLEOTIDE SEQUENCE</scope>
    <source>
        <strain evidence="1">WU24</strain>
    </source>
</reference>
<dbReference type="AlphaFoldDB" id="A0A8A1MLJ4"/>
<evidence type="ECO:0000313" key="2">
    <source>
        <dbReference type="Proteomes" id="UP000663671"/>
    </source>
</evidence>
<dbReference type="Proteomes" id="UP000663671">
    <property type="component" value="Chromosome 6"/>
</dbReference>
<proteinExistence type="predicted"/>
<protein>
    <submittedName>
        <fullName evidence="1">Uncharacterized protein</fullName>
    </submittedName>
</protein>
<dbReference type="EMBL" id="CP069116">
    <property type="protein sequence ID" value="QSS66695.1"/>
    <property type="molecule type" value="Genomic_DNA"/>
</dbReference>
<dbReference type="VEuPathDB" id="FungiDB:I7I51_02904"/>
<organism evidence="1 2">
    <name type="scientific">Ajellomyces capsulatus</name>
    <name type="common">Darling's disease fungus</name>
    <name type="synonym">Histoplasma capsulatum</name>
    <dbReference type="NCBI Taxonomy" id="5037"/>
    <lineage>
        <taxon>Eukaryota</taxon>
        <taxon>Fungi</taxon>
        <taxon>Dikarya</taxon>
        <taxon>Ascomycota</taxon>
        <taxon>Pezizomycotina</taxon>
        <taxon>Eurotiomycetes</taxon>
        <taxon>Eurotiomycetidae</taxon>
        <taxon>Onygenales</taxon>
        <taxon>Ajellomycetaceae</taxon>
        <taxon>Histoplasma</taxon>
    </lineage>
</organism>
<gene>
    <name evidence="1" type="ORF">I7I51_02904</name>
</gene>
<name>A0A8A1MLJ4_AJECA</name>
<sequence>MSTDSAQIAKDVRATSGRLLPANISGCKAGIRAYWGQSDFSASLHSDAKFAETWNSCPSRNTLLHTPFLQYTPAATPVGCICDSLGILPTVETYLGPKPSEQAPVPFLSYLQGSDLLAKLETNRHGDEYLHTTPWAYILKDTTRKLIRTIALAP</sequence>